<dbReference type="Proteomes" id="UP000032024">
    <property type="component" value="Chromosome"/>
</dbReference>
<reference evidence="1" key="1">
    <citation type="submission" date="2015-01" db="EMBL/GenBank/DDBJ databases">
        <title>Comparative genome analysis of Bacillus coagulans HM-08, Clostridium butyricum HM-68, Bacillus subtilis HM-66 and Bacillus licheniformis BL-09.</title>
        <authorList>
            <person name="Zhang H."/>
        </authorList>
    </citation>
    <scope>NUCLEOTIDE SEQUENCE [LARGE SCALE GENOMIC DNA]</scope>
    <source>
        <strain evidence="1">HM-08</strain>
    </source>
</reference>
<dbReference type="STRING" id="1398.AB434_2899"/>
<organism evidence="2 4">
    <name type="scientific">Heyndrickxia coagulans</name>
    <name type="common">Weizmannia coagulans</name>
    <dbReference type="NCBI Taxonomy" id="1398"/>
    <lineage>
        <taxon>Bacteria</taxon>
        <taxon>Bacillati</taxon>
        <taxon>Bacillota</taxon>
        <taxon>Bacilli</taxon>
        <taxon>Bacillales</taxon>
        <taxon>Bacillaceae</taxon>
        <taxon>Heyndrickxia</taxon>
    </lineage>
</organism>
<reference evidence="4" key="4">
    <citation type="submission" date="2016-01" db="EMBL/GenBank/DDBJ databases">
        <authorList>
            <person name="Mitreva M."/>
            <person name="Pepin K.H."/>
            <person name="Mihindukulasuriya K.A."/>
            <person name="Fulton R."/>
            <person name="Fronick C."/>
            <person name="O'Laughlin M."/>
            <person name="Miner T."/>
            <person name="Herter B."/>
            <person name="Rosa B.A."/>
            <person name="Cordes M."/>
            <person name="Tomlinson C."/>
            <person name="Wollam A."/>
            <person name="Palsikar V.B."/>
            <person name="Mardis E.R."/>
            <person name="Wilson R.K."/>
        </authorList>
    </citation>
    <scope>NUCLEOTIDE SEQUENCE [LARGE SCALE GENOMIC DNA]</scope>
    <source>
        <strain evidence="4">GED7749B</strain>
    </source>
</reference>
<sequence>MEKTGFLSHHFLTNHSYLFLFIRLAYKKKRILLDHALSGAIIRAAEKKEFRQKNFEGESS</sequence>
<gene>
    <name evidence="2" type="ORF">HMPREF3213_03902</name>
    <name evidence="1" type="ORF">SB48_HM08orf03788</name>
</gene>
<dbReference type="AlphaFoldDB" id="A0A0C5CPA3"/>
<evidence type="ECO:0000313" key="4">
    <source>
        <dbReference type="Proteomes" id="UP000070376"/>
    </source>
</evidence>
<dbReference type="Proteomes" id="UP000070376">
    <property type="component" value="Unassembled WGS sequence"/>
</dbReference>
<protein>
    <submittedName>
        <fullName evidence="2">Uncharacterized protein</fullName>
    </submittedName>
</protein>
<evidence type="ECO:0000313" key="3">
    <source>
        <dbReference type="Proteomes" id="UP000032024"/>
    </source>
</evidence>
<evidence type="ECO:0000313" key="1">
    <source>
        <dbReference type="EMBL" id="AJO23192.1"/>
    </source>
</evidence>
<accession>A0A0C5CPA3</accession>
<evidence type="ECO:0000313" key="2">
    <source>
        <dbReference type="EMBL" id="KWZ76149.1"/>
    </source>
</evidence>
<proteinExistence type="predicted"/>
<reference evidence="2" key="3">
    <citation type="submission" date="2016-01" db="EMBL/GenBank/DDBJ databases">
        <authorList>
            <person name="Oliw E.H."/>
        </authorList>
    </citation>
    <scope>NUCLEOTIDE SEQUENCE [LARGE SCALE GENOMIC DNA]</scope>
    <source>
        <strain evidence="2">GED7749B</strain>
    </source>
</reference>
<reference evidence="3" key="2">
    <citation type="submission" date="2015-01" db="EMBL/GenBank/DDBJ databases">
        <title>Comparative genome analysis of Bacillus coagulans HM-08, Clostridium butyricum HM-68, Bacillus subtilis HM-66 and Bacillus paralicheniformis BL-09.</title>
        <authorList>
            <person name="Zhang H."/>
        </authorList>
    </citation>
    <scope>NUCLEOTIDE SEQUENCE [LARGE SCALE GENOMIC DNA]</scope>
    <source>
        <strain evidence="3">HM-08</strain>
    </source>
</reference>
<keyword evidence="3" id="KW-1185">Reference proteome</keyword>
<name>A0A0C5CPA3_HEYCO</name>
<dbReference type="EMBL" id="LRPN01000211">
    <property type="protein sequence ID" value="KWZ76149.1"/>
    <property type="molecule type" value="Genomic_DNA"/>
</dbReference>
<dbReference type="PATRIC" id="fig|1398.18.peg.2390"/>
<dbReference type="EMBL" id="CP010525">
    <property type="protein sequence ID" value="AJO23192.1"/>
    <property type="molecule type" value="Genomic_DNA"/>
</dbReference>